<evidence type="ECO:0000313" key="2">
    <source>
        <dbReference type="Proteomes" id="UP000320184"/>
    </source>
</evidence>
<dbReference type="GO" id="GO:0046657">
    <property type="term" value="P:folic acid catabolic process"/>
    <property type="evidence" value="ECO:0007669"/>
    <property type="project" value="TreeGrafter"/>
</dbReference>
<dbReference type="PANTHER" id="PTHR30575:SF0">
    <property type="entry name" value="XAA-ARG DIPEPTIDASE"/>
    <property type="match status" value="1"/>
</dbReference>
<dbReference type="PANTHER" id="PTHR30575">
    <property type="entry name" value="PEPTIDASE M20"/>
    <property type="match status" value="1"/>
</dbReference>
<feature type="non-terminal residue" evidence="1">
    <location>
        <position position="78"/>
    </location>
</feature>
<comment type="caution">
    <text evidence="1">The sequence shown here is derived from an EMBL/GenBank/DDBJ whole genome shotgun (WGS) entry which is preliminary data.</text>
</comment>
<reference evidence="1 2" key="1">
    <citation type="journal article" date="2019" name="Nat. Microbiol.">
        <title>Mediterranean grassland soil C-N compound turnover is dependent on rainfall and depth, and is mediated by genomically divergent microorganisms.</title>
        <authorList>
            <person name="Diamond S."/>
            <person name="Andeer P.F."/>
            <person name="Li Z."/>
            <person name="Crits-Christoph A."/>
            <person name="Burstein D."/>
            <person name="Anantharaman K."/>
            <person name="Lane K.R."/>
            <person name="Thomas B.C."/>
            <person name="Pan C."/>
            <person name="Northen T.R."/>
            <person name="Banfield J.F."/>
        </authorList>
    </citation>
    <scope>NUCLEOTIDE SEQUENCE [LARGE SCALE GENOMIC DNA]</scope>
    <source>
        <strain evidence="1">WS_3</strain>
    </source>
</reference>
<dbReference type="InterPro" id="IPR052030">
    <property type="entry name" value="Peptidase_M20/M20A_hydrolases"/>
</dbReference>
<dbReference type="SUPFAM" id="SSF53187">
    <property type="entry name" value="Zn-dependent exopeptidases"/>
    <property type="match status" value="1"/>
</dbReference>
<name>A0A538S7F1_UNCEI</name>
<gene>
    <name evidence="1" type="ORF">E6K73_13830</name>
</gene>
<proteinExistence type="predicted"/>
<dbReference type="Proteomes" id="UP000320184">
    <property type="component" value="Unassembled WGS sequence"/>
</dbReference>
<dbReference type="GO" id="GO:0016805">
    <property type="term" value="F:dipeptidase activity"/>
    <property type="evidence" value="ECO:0007669"/>
    <property type="project" value="TreeGrafter"/>
</dbReference>
<dbReference type="Gene3D" id="3.40.630.10">
    <property type="entry name" value="Zn peptidases"/>
    <property type="match status" value="1"/>
</dbReference>
<evidence type="ECO:0000313" key="1">
    <source>
        <dbReference type="EMBL" id="TMQ47309.1"/>
    </source>
</evidence>
<accession>A0A538S7F1</accession>
<dbReference type="EMBL" id="VBOT01000190">
    <property type="protein sequence ID" value="TMQ47309.1"/>
    <property type="molecule type" value="Genomic_DNA"/>
</dbReference>
<dbReference type="GO" id="GO:0005737">
    <property type="term" value="C:cytoplasm"/>
    <property type="evidence" value="ECO:0007669"/>
    <property type="project" value="TreeGrafter"/>
</dbReference>
<protein>
    <submittedName>
        <fullName evidence="1">M20 family metallopeptidase</fullName>
    </submittedName>
</protein>
<sequence length="78" mass="8414">MSAVKDLVGPAVDRLAGDLEKLSRQIHDNPELGYQEIKAAAWLTEFLDKQGFKVERGVAGVETAFRGTLETGEGPTIA</sequence>
<organism evidence="1 2">
    <name type="scientific">Eiseniibacteriota bacterium</name>
    <dbReference type="NCBI Taxonomy" id="2212470"/>
    <lineage>
        <taxon>Bacteria</taxon>
        <taxon>Candidatus Eiseniibacteriota</taxon>
    </lineage>
</organism>
<dbReference type="AlphaFoldDB" id="A0A538S7F1"/>
<dbReference type="GO" id="GO:0071713">
    <property type="term" value="F:para-aminobenzoyl-glutamate hydrolase activity"/>
    <property type="evidence" value="ECO:0007669"/>
    <property type="project" value="TreeGrafter"/>
</dbReference>